<sequence>MLVGFMFIGMLTSLGDEPISEAIVIVLGLGSFGLVLGLIGWFMGGRVSSK</sequence>
<keyword evidence="1" id="KW-0812">Transmembrane</keyword>
<protein>
    <submittedName>
        <fullName evidence="2">Uncharacterized protein</fullName>
    </submittedName>
</protein>
<keyword evidence="1" id="KW-0472">Membrane</keyword>
<evidence type="ECO:0000313" key="3">
    <source>
        <dbReference type="Proteomes" id="UP001500359"/>
    </source>
</evidence>
<reference evidence="3" key="1">
    <citation type="journal article" date="2019" name="Int. J. Syst. Evol. Microbiol.">
        <title>The Global Catalogue of Microorganisms (GCM) 10K type strain sequencing project: providing services to taxonomists for standard genome sequencing and annotation.</title>
        <authorList>
            <consortium name="The Broad Institute Genomics Platform"/>
            <consortium name="The Broad Institute Genome Sequencing Center for Infectious Disease"/>
            <person name="Wu L."/>
            <person name="Ma J."/>
        </authorList>
    </citation>
    <scope>NUCLEOTIDE SEQUENCE [LARGE SCALE GENOMIC DNA]</scope>
    <source>
        <strain evidence="3">JCM 15896</strain>
    </source>
</reference>
<gene>
    <name evidence="2" type="ORF">GCM10009114_37330</name>
</gene>
<accession>A0ABP3X4F6</accession>
<proteinExistence type="predicted"/>
<keyword evidence="1" id="KW-1133">Transmembrane helix</keyword>
<comment type="caution">
    <text evidence="2">The sequence shown here is derived from an EMBL/GenBank/DDBJ whole genome shotgun (WGS) entry which is preliminary data.</text>
</comment>
<keyword evidence="3" id="KW-1185">Reference proteome</keyword>
<feature type="transmembrane region" description="Helical" evidence="1">
    <location>
        <begin position="25"/>
        <end position="44"/>
    </location>
</feature>
<evidence type="ECO:0000313" key="2">
    <source>
        <dbReference type="EMBL" id="GAA0860433.1"/>
    </source>
</evidence>
<dbReference type="EMBL" id="BAAAFD010000032">
    <property type="protein sequence ID" value="GAA0860433.1"/>
    <property type="molecule type" value="Genomic_DNA"/>
</dbReference>
<name>A0ABP3X4F6_9ALTE</name>
<evidence type="ECO:0000256" key="1">
    <source>
        <dbReference type="SAM" id="Phobius"/>
    </source>
</evidence>
<dbReference type="Proteomes" id="UP001500359">
    <property type="component" value="Unassembled WGS sequence"/>
</dbReference>
<organism evidence="2 3">
    <name type="scientific">Aliiglaciecola litoralis</name>
    <dbReference type="NCBI Taxonomy" id="582857"/>
    <lineage>
        <taxon>Bacteria</taxon>
        <taxon>Pseudomonadati</taxon>
        <taxon>Pseudomonadota</taxon>
        <taxon>Gammaproteobacteria</taxon>
        <taxon>Alteromonadales</taxon>
        <taxon>Alteromonadaceae</taxon>
        <taxon>Aliiglaciecola</taxon>
    </lineage>
</organism>